<dbReference type="PANTHER" id="PTHR30176:SF3">
    <property type="entry name" value="FERREDOXIN-TYPE PROTEIN NAPH"/>
    <property type="match status" value="1"/>
</dbReference>
<keyword evidence="2" id="KW-0004">4Fe-4S</keyword>
<feature type="transmembrane region" description="Helical" evidence="7">
    <location>
        <begin position="112"/>
        <end position="132"/>
    </location>
</feature>
<organism evidence="9 10">
    <name type="scientific">Pontibacter korlensis</name>
    <dbReference type="NCBI Taxonomy" id="400092"/>
    <lineage>
        <taxon>Bacteria</taxon>
        <taxon>Pseudomonadati</taxon>
        <taxon>Bacteroidota</taxon>
        <taxon>Cytophagia</taxon>
        <taxon>Cytophagales</taxon>
        <taxon>Hymenobacteraceae</taxon>
        <taxon>Pontibacter</taxon>
    </lineage>
</organism>
<evidence type="ECO:0000313" key="10">
    <source>
        <dbReference type="Proteomes" id="UP000033109"/>
    </source>
</evidence>
<feature type="domain" description="4Fe-4S ferredoxin-type" evidence="8">
    <location>
        <begin position="432"/>
        <end position="460"/>
    </location>
</feature>
<name>A0A0E3ZJC6_9BACT</name>
<keyword evidence="1" id="KW-0813">Transport</keyword>
<feature type="transmembrane region" description="Helical" evidence="7">
    <location>
        <begin position="201"/>
        <end position="220"/>
    </location>
</feature>
<dbReference type="PANTHER" id="PTHR30176">
    <property type="entry name" value="FERREDOXIN-TYPE PROTEIN NAPH"/>
    <property type="match status" value="1"/>
</dbReference>
<feature type="transmembrane region" description="Helical" evidence="7">
    <location>
        <begin position="278"/>
        <end position="302"/>
    </location>
</feature>
<dbReference type="Pfam" id="PF12801">
    <property type="entry name" value="Fer4_5"/>
    <property type="match status" value="2"/>
</dbReference>
<feature type="transmembrane region" description="Helical" evidence="7">
    <location>
        <begin position="7"/>
        <end position="28"/>
    </location>
</feature>
<feature type="transmembrane region" description="Helical" evidence="7">
    <location>
        <begin position="385"/>
        <end position="405"/>
    </location>
</feature>
<keyword evidence="10" id="KW-1185">Reference proteome</keyword>
<dbReference type="InterPro" id="IPR017896">
    <property type="entry name" value="4Fe4S_Fe-S-bd"/>
</dbReference>
<evidence type="ECO:0000259" key="8">
    <source>
        <dbReference type="PROSITE" id="PS51379"/>
    </source>
</evidence>
<feature type="domain" description="4Fe-4S ferredoxin-type" evidence="8">
    <location>
        <begin position="463"/>
        <end position="492"/>
    </location>
</feature>
<feature type="transmembrane region" description="Helical" evidence="7">
    <location>
        <begin position="236"/>
        <end position="258"/>
    </location>
</feature>
<dbReference type="GO" id="GO:0051539">
    <property type="term" value="F:4 iron, 4 sulfur cluster binding"/>
    <property type="evidence" value="ECO:0007669"/>
    <property type="project" value="UniProtKB-KW"/>
</dbReference>
<keyword evidence="5" id="KW-0408">Iron</keyword>
<feature type="transmembrane region" description="Helical" evidence="7">
    <location>
        <begin position="153"/>
        <end position="175"/>
    </location>
</feature>
<sequence length="514" mass="58119">MKLIQKIGLGIFLLALLLFNALLFMGQFELTEQQLQQNIKPEHVEVLQQQVQPMLGKTYTSSFAFATDFNRYLDNYNEEQQRSKQWDRVIWDDYAFALTKVASQGFVESNKLLLLLLTVVLGAAGALLYILPQHRGEPAGVRNNGIMFSSNKSRGVVGITIGLYLTAIYVLLYWYPEYIVNWTLLVDPLSYALSGGPASQWFFYGTLYTLAIVVMGVRMFRKYKGNNYQLVRTSSVIFFQLSFAFLLPEILVLLNYPWQDLKNIWPLDYDFFFDYSVASMLGSGSVGMFMFIWGIILVILGVPLFTYFYGKRWYCSWVCGCGGLAETAGDPYRHLSDKSLKAWKVERWMVYPILVIITVITLVTIANYFVEFALLEQSTGVLHQWYGFLIGSAFAGVIGVGFYPLMGNRVWCRYGCPLAAYIGIVQRYKSRFRITTNGGQCISCGNCSTYCEMGIDVRWYAQRGQNVVRASCVGCGICATVCPRGVLKLENGPEQGRITDIPVLTGNDSIKVLN</sequence>
<keyword evidence="4" id="KW-0249">Electron transport</keyword>
<keyword evidence="3" id="KW-0479">Metal-binding</keyword>
<reference evidence="9 10" key="1">
    <citation type="journal article" date="2015" name="Sci. Rep.">
        <title>Unraveling adaptation of Pontibacter korlensis to radiation and infertility in desert through complete genome and comparative transcriptomic analysis.</title>
        <authorList>
            <person name="Dai J."/>
            <person name="Dai W."/>
            <person name="Qiu C."/>
            <person name="Yang Z."/>
            <person name="Zhang Y."/>
            <person name="Zhou M."/>
            <person name="Zhang L."/>
            <person name="Fang C."/>
            <person name="Gao Q."/>
            <person name="Yang Q."/>
            <person name="Li X."/>
            <person name="Wang Z."/>
            <person name="Wang Z."/>
            <person name="Jia Z."/>
            <person name="Chen X."/>
        </authorList>
    </citation>
    <scope>NUCLEOTIDE SEQUENCE [LARGE SCALE GENOMIC DNA]</scope>
    <source>
        <strain evidence="9 10">X14-1T</strain>
    </source>
</reference>
<dbReference type="STRING" id="400092.PKOR_21300"/>
<dbReference type="RefSeq" id="WP_046313384.1">
    <property type="nucleotide sequence ID" value="NZ_CBCSCY010000021.1"/>
</dbReference>
<evidence type="ECO:0000256" key="7">
    <source>
        <dbReference type="SAM" id="Phobius"/>
    </source>
</evidence>
<evidence type="ECO:0000256" key="1">
    <source>
        <dbReference type="ARBA" id="ARBA00022448"/>
    </source>
</evidence>
<evidence type="ECO:0000256" key="3">
    <source>
        <dbReference type="ARBA" id="ARBA00022723"/>
    </source>
</evidence>
<keyword evidence="7" id="KW-1133">Transmembrane helix</keyword>
<evidence type="ECO:0000256" key="6">
    <source>
        <dbReference type="ARBA" id="ARBA00023014"/>
    </source>
</evidence>
<dbReference type="AlphaFoldDB" id="A0A0E3ZJC6"/>
<dbReference type="SUPFAM" id="SSF54862">
    <property type="entry name" value="4Fe-4S ferredoxins"/>
    <property type="match status" value="1"/>
</dbReference>
<dbReference type="EMBL" id="CP009621">
    <property type="protein sequence ID" value="AKD05148.1"/>
    <property type="molecule type" value="Genomic_DNA"/>
</dbReference>
<proteinExistence type="predicted"/>
<dbReference type="GO" id="GO:0046872">
    <property type="term" value="F:metal ion binding"/>
    <property type="evidence" value="ECO:0007669"/>
    <property type="project" value="UniProtKB-KW"/>
</dbReference>
<keyword evidence="7" id="KW-0472">Membrane</keyword>
<keyword evidence="6" id="KW-0411">Iron-sulfur</keyword>
<evidence type="ECO:0000256" key="5">
    <source>
        <dbReference type="ARBA" id="ARBA00023004"/>
    </source>
</evidence>
<dbReference type="Gene3D" id="3.30.70.20">
    <property type="match status" value="1"/>
</dbReference>
<dbReference type="PROSITE" id="PS00198">
    <property type="entry name" value="4FE4S_FER_1"/>
    <property type="match status" value="1"/>
</dbReference>
<dbReference type="GO" id="GO:0005886">
    <property type="term" value="C:plasma membrane"/>
    <property type="evidence" value="ECO:0007669"/>
    <property type="project" value="TreeGrafter"/>
</dbReference>
<accession>A0A0E3ZJC6</accession>
<evidence type="ECO:0000313" key="9">
    <source>
        <dbReference type="EMBL" id="AKD05148.1"/>
    </source>
</evidence>
<dbReference type="OrthoDB" id="9806398at2"/>
<keyword evidence="7" id="KW-0812">Transmembrane</keyword>
<dbReference type="InterPro" id="IPR017900">
    <property type="entry name" value="4Fe4S_Fe_S_CS"/>
</dbReference>
<gene>
    <name evidence="9" type="ORF">PKOR_21300</name>
</gene>
<dbReference type="KEGG" id="pko:PKOR_21300"/>
<evidence type="ECO:0000256" key="2">
    <source>
        <dbReference type="ARBA" id="ARBA00022485"/>
    </source>
</evidence>
<dbReference type="InterPro" id="IPR051684">
    <property type="entry name" value="Electron_Trans/Redox"/>
</dbReference>
<dbReference type="Pfam" id="PF13187">
    <property type="entry name" value="Fer4_9"/>
    <property type="match status" value="1"/>
</dbReference>
<dbReference type="Proteomes" id="UP000033109">
    <property type="component" value="Chromosome"/>
</dbReference>
<evidence type="ECO:0000256" key="4">
    <source>
        <dbReference type="ARBA" id="ARBA00022982"/>
    </source>
</evidence>
<feature type="transmembrane region" description="Helical" evidence="7">
    <location>
        <begin position="348"/>
        <end position="370"/>
    </location>
</feature>
<dbReference type="HOGENOM" id="CLU_038806_0_0_10"/>
<protein>
    <submittedName>
        <fullName evidence="9">FeS-binding protein</fullName>
    </submittedName>
</protein>
<dbReference type="PROSITE" id="PS51379">
    <property type="entry name" value="4FE4S_FER_2"/>
    <property type="match status" value="2"/>
</dbReference>
<dbReference type="PATRIC" id="fig|400092.3.peg.4684"/>